<gene>
    <name evidence="2" type="ORF">IAD46_02945</name>
</gene>
<dbReference type="Pfam" id="PF02601">
    <property type="entry name" value="Exonuc_VII_L"/>
    <property type="match status" value="1"/>
</dbReference>
<feature type="domain" description="Exonuclease VII large subunit C-terminal" evidence="1">
    <location>
        <begin position="1"/>
        <end position="70"/>
    </location>
</feature>
<evidence type="ECO:0000259" key="1">
    <source>
        <dbReference type="Pfam" id="PF02601"/>
    </source>
</evidence>
<dbReference type="GO" id="GO:0008855">
    <property type="term" value="F:exodeoxyribonuclease VII activity"/>
    <property type="evidence" value="ECO:0007669"/>
    <property type="project" value="InterPro"/>
</dbReference>
<reference evidence="2" key="2">
    <citation type="journal article" date="2021" name="PeerJ">
        <title>Extensive microbial diversity within the chicken gut microbiome revealed by metagenomics and culture.</title>
        <authorList>
            <person name="Gilroy R."/>
            <person name="Ravi A."/>
            <person name="Getino M."/>
            <person name="Pursley I."/>
            <person name="Horton D.L."/>
            <person name="Alikhan N.F."/>
            <person name="Baker D."/>
            <person name="Gharbi K."/>
            <person name="Hall N."/>
            <person name="Watson M."/>
            <person name="Adriaenssens E.M."/>
            <person name="Foster-Nyarko E."/>
            <person name="Jarju S."/>
            <person name="Secka A."/>
            <person name="Antonio M."/>
            <person name="Oren A."/>
            <person name="Chaudhuri R.R."/>
            <person name="La Ragione R."/>
            <person name="Hildebrand F."/>
            <person name="Pallen M.J."/>
        </authorList>
    </citation>
    <scope>NUCLEOTIDE SEQUENCE</scope>
    <source>
        <strain evidence="2">ChiW17-6978</strain>
    </source>
</reference>
<evidence type="ECO:0000313" key="2">
    <source>
        <dbReference type="EMBL" id="HIT49963.1"/>
    </source>
</evidence>
<sequence>RLNLLIQRLLLTKKNEFDLLTRTLQNLNPLALMDKGYSISRIDDKIIRNINEVTLGKEMITQLQNGYIKSTITEVKNNGKQ</sequence>
<dbReference type="AlphaFoldDB" id="A0A9D1GR50"/>
<dbReference type="InterPro" id="IPR020579">
    <property type="entry name" value="Exonuc_VII_lsu_C"/>
</dbReference>
<organism evidence="2 3">
    <name type="scientific">Candidatus Pelethenecus faecipullorum</name>
    <dbReference type="NCBI Taxonomy" id="2840900"/>
    <lineage>
        <taxon>Bacteria</taxon>
        <taxon>Bacillati</taxon>
        <taxon>Mycoplasmatota</taxon>
        <taxon>Mollicutes</taxon>
        <taxon>Candidatus Pelethenecus</taxon>
    </lineage>
</organism>
<proteinExistence type="predicted"/>
<comment type="caution">
    <text evidence="2">The sequence shown here is derived from an EMBL/GenBank/DDBJ whole genome shotgun (WGS) entry which is preliminary data.</text>
</comment>
<name>A0A9D1GR50_9MOLU</name>
<evidence type="ECO:0000313" key="3">
    <source>
        <dbReference type="Proteomes" id="UP000886758"/>
    </source>
</evidence>
<feature type="non-terminal residue" evidence="2">
    <location>
        <position position="1"/>
    </location>
</feature>
<reference evidence="2" key="1">
    <citation type="submission" date="2020-10" db="EMBL/GenBank/DDBJ databases">
        <authorList>
            <person name="Gilroy R."/>
        </authorList>
    </citation>
    <scope>NUCLEOTIDE SEQUENCE</scope>
    <source>
        <strain evidence="2">ChiW17-6978</strain>
    </source>
</reference>
<accession>A0A9D1GR50</accession>
<dbReference type="Proteomes" id="UP000886758">
    <property type="component" value="Unassembled WGS sequence"/>
</dbReference>
<dbReference type="EMBL" id="DVLF01000094">
    <property type="protein sequence ID" value="HIT49963.1"/>
    <property type="molecule type" value="Genomic_DNA"/>
</dbReference>
<protein>
    <recommendedName>
        <fullName evidence="1">Exonuclease VII large subunit C-terminal domain-containing protein</fullName>
    </recommendedName>
</protein>